<dbReference type="Proteomes" id="UP000255102">
    <property type="component" value="Unassembled WGS sequence"/>
</dbReference>
<dbReference type="InterPro" id="IPR003615">
    <property type="entry name" value="HNH_nuc"/>
</dbReference>
<gene>
    <name evidence="2" type="ORF">NCTC11227_00426</name>
</gene>
<sequence>MNLTDMLESLKNLSLKINPKRDGKIEIDLAPLDINIDIPISTSEGISVSLDEVKIDPRTRVWTYKGRNVLLFIPDQGFNFDDVMSGEKEGRKFHLSDCSTIEHMKQENRFARYQATNSTEGIFKIHGVGKYDRKPKSGETQLHVCISCLKHLNYKKYNLVSRKEQKEIYRTFDLNEFFSAYKTGGGFSQEPPNIGQDQPGYADNWGQISQQYRQHKDWTCEECDVNLTNHRQLLDVHHIDGVKHHNHYSNLKALCKECHSKQPSHSHYLNSISKEALQMLQSIKEKQGII</sequence>
<dbReference type="SMART" id="SM00507">
    <property type="entry name" value="HNHc"/>
    <property type="match status" value="1"/>
</dbReference>
<evidence type="ECO:0000259" key="1">
    <source>
        <dbReference type="SMART" id="SM00507"/>
    </source>
</evidence>
<dbReference type="EMBL" id="UGPW01000001">
    <property type="protein sequence ID" value="STY86445.1"/>
    <property type="molecule type" value="Genomic_DNA"/>
</dbReference>
<evidence type="ECO:0000313" key="2">
    <source>
        <dbReference type="EMBL" id="STY86445.1"/>
    </source>
</evidence>
<feature type="domain" description="HNH nuclease" evidence="1">
    <location>
        <begin position="208"/>
        <end position="260"/>
    </location>
</feature>
<dbReference type="RefSeq" id="WP_063513560.1">
    <property type="nucleotide sequence ID" value="NZ_CP011158.1"/>
</dbReference>
<proteinExistence type="predicted"/>
<dbReference type="CDD" id="cd00085">
    <property type="entry name" value="HNHc"/>
    <property type="match status" value="1"/>
</dbReference>
<protein>
    <recommendedName>
        <fullName evidence="1">HNH nuclease domain-containing protein</fullName>
    </recommendedName>
</protein>
<reference evidence="2 3" key="1">
    <citation type="submission" date="2018-06" db="EMBL/GenBank/DDBJ databases">
        <authorList>
            <consortium name="Pathogen Informatics"/>
            <person name="Doyle S."/>
        </authorList>
    </citation>
    <scope>NUCLEOTIDE SEQUENCE [LARGE SCALE GENOMIC DNA]</scope>
    <source>
        <strain evidence="2 3">NCTC11227</strain>
    </source>
</reference>
<accession>A0A378PI28</accession>
<evidence type="ECO:0000313" key="3">
    <source>
        <dbReference type="Proteomes" id="UP000255102"/>
    </source>
</evidence>
<dbReference type="AlphaFoldDB" id="A0A378PI28"/>
<organism evidence="2 3">
    <name type="scientific">Moraxella ovis</name>
    <dbReference type="NCBI Taxonomy" id="29433"/>
    <lineage>
        <taxon>Bacteria</taxon>
        <taxon>Pseudomonadati</taxon>
        <taxon>Pseudomonadota</taxon>
        <taxon>Gammaproteobacteria</taxon>
        <taxon>Moraxellales</taxon>
        <taxon>Moraxellaceae</taxon>
        <taxon>Moraxella</taxon>
    </lineage>
</organism>
<name>A0A378PI28_9GAMM</name>